<protein>
    <submittedName>
        <fullName evidence="1">Uncharacterized protein</fullName>
    </submittedName>
</protein>
<gene>
    <name evidence="1" type="ORF">XELAEV_18031535mg</name>
</gene>
<dbReference type="EMBL" id="CM004476">
    <property type="protein sequence ID" value="OCT76336.1"/>
    <property type="molecule type" value="Genomic_DNA"/>
</dbReference>
<dbReference type="Proteomes" id="UP000694892">
    <property type="component" value="Chromosome 6L"/>
</dbReference>
<dbReference type="AlphaFoldDB" id="A0A974HG53"/>
<reference evidence="2" key="1">
    <citation type="journal article" date="2016" name="Nature">
        <title>Genome evolution in the allotetraploid frog Xenopus laevis.</title>
        <authorList>
            <person name="Session A.M."/>
            <person name="Uno Y."/>
            <person name="Kwon T."/>
            <person name="Chapman J.A."/>
            <person name="Toyoda A."/>
            <person name="Takahashi S."/>
            <person name="Fukui A."/>
            <person name="Hikosaka A."/>
            <person name="Suzuki A."/>
            <person name="Kondo M."/>
            <person name="van Heeringen S.J."/>
            <person name="Quigley I."/>
            <person name="Heinz S."/>
            <person name="Ogino H."/>
            <person name="Ochi H."/>
            <person name="Hellsten U."/>
            <person name="Lyons J.B."/>
            <person name="Simakov O."/>
            <person name="Putnam N."/>
            <person name="Stites J."/>
            <person name="Kuroki Y."/>
            <person name="Tanaka T."/>
            <person name="Michiue T."/>
            <person name="Watanabe M."/>
            <person name="Bogdanovic O."/>
            <person name="Lister R."/>
            <person name="Georgiou G."/>
            <person name="Paranjpe S.S."/>
            <person name="van Kruijsbergen I."/>
            <person name="Shu S."/>
            <person name="Carlson J."/>
            <person name="Kinoshita T."/>
            <person name="Ohta Y."/>
            <person name="Mawaribuchi S."/>
            <person name="Jenkins J."/>
            <person name="Grimwood J."/>
            <person name="Schmutz J."/>
            <person name="Mitros T."/>
            <person name="Mozaffari S.V."/>
            <person name="Suzuki Y."/>
            <person name="Haramoto Y."/>
            <person name="Yamamoto T.S."/>
            <person name="Takagi C."/>
            <person name="Heald R."/>
            <person name="Miller K."/>
            <person name="Haudenschild C."/>
            <person name="Kitzman J."/>
            <person name="Nakayama T."/>
            <person name="Izutsu Y."/>
            <person name="Robert J."/>
            <person name="Fortriede J."/>
            <person name="Burns K."/>
            <person name="Lotay V."/>
            <person name="Karimi K."/>
            <person name="Yasuoka Y."/>
            <person name="Dichmann D.S."/>
            <person name="Flajnik M.F."/>
            <person name="Houston D.W."/>
            <person name="Shendure J."/>
            <person name="DuPasquier L."/>
            <person name="Vize P.D."/>
            <person name="Zorn A.M."/>
            <person name="Ito M."/>
            <person name="Marcotte E.M."/>
            <person name="Wallingford J.B."/>
            <person name="Ito Y."/>
            <person name="Asashima M."/>
            <person name="Ueno N."/>
            <person name="Matsuda Y."/>
            <person name="Veenstra G.J."/>
            <person name="Fujiyama A."/>
            <person name="Harland R.M."/>
            <person name="Taira M."/>
            <person name="Rokhsar D.S."/>
        </authorList>
    </citation>
    <scope>NUCLEOTIDE SEQUENCE [LARGE SCALE GENOMIC DNA]</scope>
    <source>
        <strain evidence="2">J</strain>
    </source>
</reference>
<name>A0A974HG53_XENLA</name>
<accession>A0A974HG53</accession>
<evidence type="ECO:0000313" key="2">
    <source>
        <dbReference type="Proteomes" id="UP000694892"/>
    </source>
</evidence>
<evidence type="ECO:0000313" key="1">
    <source>
        <dbReference type="EMBL" id="OCT76336.1"/>
    </source>
</evidence>
<proteinExistence type="predicted"/>
<sequence>MLETVVRLHSPPGIRNWVDIETYFASDGNLMQLFWLPKRSRPANANLLPTRRISLHIWDTMVNKLKLTTFPSPLTPIAALKYLIPNINLQIWNAKGITTIEHLYFANSLRRFEDLPTSQYYTYLQITHFLTYRCKNHTP</sequence>
<organism evidence="1 2">
    <name type="scientific">Xenopus laevis</name>
    <name type="common">African clawed frog</name>
    <dbReference type="NCBI Taxonomy" id="8355"/>
    <lineage>
        <taxon>Eukaryota</taxon>
        <taxon>Metazoa</taxon>
        <taxon>Chordata</taxon>
        <taxon>Craniata</taxon>
        <taxon>Vertebrata</taxon>
        <taxon>Euteleostomi</taxon>
        <taxon>Amphibia</taxon>
        <taxon>Batrachia</taxon>
        <taxon>Anura</taxon>
        <taxon>Pipoidea</taxon>
        <taxon>Pipidae</taxon>
        <taxon>Xenopodinae</taxon>
        <taxon>Xenopus</taxon>
        <taxon>Xenopus</taxon>
    </lineage>
</organism>